<evidence type="ECO:0000256" key="2">
    <source>
        <dbReference type="SAM" id="Phobius"/>
    </source>
</evidence>
<sequence length="65" mass="7292">MTLSFHLAHRPSDLERRMAKPLGLVFWLLSVATLLVGLGNYISTMPPSPPRAESKKVPDPIRQRP</sequence>
<dbReference type="EMBL" id="KE652814">
    <property type="protein sequence ID" value="EQL00437.1"/>
    <property type="molecule type" value="Genomic_DNA"/>
</dbReference>
<gene>
    <name evidence="3" type="ORF">OCS_03850</name>
</gene>
<evidence type="ECO:0000313" key="3">
    <source>
        <dbReference type="EMBL" id="EQL00437.1"/>
    </source>
</evidence>
<accession>T5AFA8</accession>
<dbReference type="Proteomes" id="UP000019374">
    <property type="component" value="Unassembled WGS sequence"/>
</dbReference>
<dbReference type="OrthoDB" id="5525680at2759"/>
<feature type="region of interest" description="Disordered" evidence="1">
    <location>
        <begin position="43"/>
        <end position="65"/>
    </location>
</feature>
<dbReference type="eggNOG" id="ENOG502S23D">
    <property type="taxonomic scope" value="Eukaryota"/>
</dbReference>
<name>T5AFA8_OPHSC</name>
<protein>
    <submittedName>
        <fullName evidence="3">Uncharacterized protein</fullName>
    </submittedName>
</protein>
<feature type="compositionally biased region" description="Basic and acidic residues" evidence="1">
    <location>
        <begin position="52"/>
        <end position="65"/>
    </location>
</feature>
<feature type="transmembrane region" description="Helical" evidence="2">
    <location>
        <begin position="21"/>
        <end position="42"/>
    </location>
</feature>
<keyword evidence="2" id="KW-1133">Transmembrane helix</keyword>
<evidence type="ECO:0000313" key="4">
    <source>
        <dbReference type="Proteomes" id="UP000019374"/>
    </source>
</evidence>
<keyword evidence="2" id="KW-0472">Membrane</keyword>
<reference evidence="3 4" key="1">
    <citation type="journal article" date="2013" name="Chin. Sci. Bull.">
        <title>Genome survey uncovers the secrets of sex and lifestyle in caterpillar fungus.</title>
        <authorList>
            <person name="Hu X."/>
            <person name="Zhang Y."/>
            <person name="Xiao G."/>
            <person name="Zheng P."/>
            <person name="Xia Y."/>
            <person name="Zhang X."/>
            <person name="St Leger R.J."/>
            <person name="Liu X."/>
            <person name="Wang C."/>
        </authorList>
    </citation>
    <scope>NUCLEOTIDE SEQUENCE [LARGE SCALE GENOMIC DNA]</scope>
    <source>
        <strain evidence="4">Co18 / CGMCC 3.14243</strain>
        <tissue evidence="3">Fruit-body</tissue>
    </source>
</reference>
<proteinExistence type="predicted"/>
<keyword evidence="2" id="KW-0812">Transmembrane</keyword>
<evidence type="ECO:0000256" key="1">
    <source>
        <dbReference type="SAM" id="MobiDB-lite"/>
    </source>
</evidence>
<organism evidence="3 4">
    <name type="scientific">Ophiocordyceps sinensis (strain Co18 / CGMCC 3.14243)</name>
    <name type="common">Yarsagumba caterpillar fungus</name>
    <name type="synonym">Hirsutella sinensis</name>
    <dbReference type="NCBI Taxonomy" id="911162"/>
    <lineage>
        <taxon>Eukaryota</taxon>
        <taxon>Fungi</taxon>
        <taxon>Dikarya</taxon>
        <taxon>Ascomycota</taxon>
        <taxon>Pezizomycotina</taxon>
        <taxon>Sordariomycetes</taxon>
        <taxon>Hypocreomycetidae</taxon>
        <taxon>Hypocreales</taxon>
        <taxon>Ophiocordycipitaceae</taxon>
        <taxon>Ophiocordyceps</taxon>
    </lineage>
</organism>
<dbReference type="AlphaFoldDB" id="T5AFA8"/>
<dbReference type="HOGENOM" id="CLU_2850301_0_0_1"/>